<organism evidence="6 7">
    <name type="scientific">Paenibacillus terrae</name>
    <dbReference type="NCBI Taxonomy" id="159743"/>
    <lineage>
        <taxon>Bacteria</taxon>
        <taxon>Bacillati</taxon>
        <taxon>Bacillota</taxon>
        <taxon>Bacilli</taxon>
        <taxon>Bacillales</taxon>
        <taxon>Paenibacillaceae</taxon>
        <taxon>Paenibacillus</taxon>
    </lineage>
</organism>
<dbReference type="GO" id="GO:0071973">
    <property type="term" value="P:bacterial-type flagellum-dependent cell motility"/>
    <property type="evidence" value="ECO:0007669"/>
    <property type="project" value="InterPro"/>
</dbReference>
<dbReference type="Proteomes" id="UP000032534">
    <property type="component" value="Unassembled WGS sequence"/>
</dbReference>
<comment type="similarity">
    <text evidence="2 4">Belongs to the FliE family.</text>
</comment>
<dbReference type="EMBL" id="JTHP01000004">
    <property type="protein sequence ID" value="KJD46952.1"/>
    <property type="molecule type" value="Genomic_DNA"/>
</dbReference>
<dbReference type="OMA" id="NDVMIDM"/>
<dbReference type="GO" id="GO:0003774">
    <property type="term" value="F:cytoskeletal motor activity"/>
    <property type="evidence" value="ECO:0007669"/>
    <property type="project" value="InterPro"/>
</dbReference>
<dbReference type="OrthoDB" id="9812413at2"/>
<dbReference type="GO" id="GO:0005198">
    <property type="term" value="F:structural molecule activity"/>
    <property type="evidence" value="ECO:0007669"/>
    <property type="project" value="UniProtKB-UniRule"/>
</dbReference>
<dbReference type="InterPro" id="IPR001624">
    <property type="entry name" value="FliE"/>
</dbReference>
<protein>
    <recommendedName>
        <fullName evidence="4 5">Flagellar hook-basal body complex protein FliE</fullName>
    </recommendedName>
</protein>
<evidence type="ECO:0000313" key="7">
    <source>
        <dbReference type="Proteomes" id="UP000032534"/>
    </source>
</evidence>
<dbReference type="HAMAP" id="MF_00724">
    <property type="entry name" value="FliE"/>
    <property type="match status" value="1"/>
</dbReference>
<evidence type="ECO:0000256" key="3">
    <source>
        <dbReference type="ARBA" id="ARBA00023143"/>
    </source>
</evidence>
<dbReference type="RefSeq" id="WP_014281075.1">
    <property type="nucleotide sequence ID" value="NZ_JTHP01000004.1"/>
</dbReference>
<dbReference type="Pfam" id="PF02049">
    <property type="entry name" value="FliE"/>
    <property type="match status" value="1"/>
</dbReference>
<name>A0A0D7X9Z2_9BACL</name>
<keyword evidence="6" id="KW-0282">Flagellum</keyword>
<evidence type="ECO:0000256" key="2">
    <source>
        <dbReference type="ARBA" id="ARBA00009272"/>
    </source>
</evidence>
<dbReference type="PRINTS" id="PR01006">
    <property type="entry name" value="FLGHOOKFLIE"/>
</dbReference>
<proteinExistence type="inferred from homology"/>
<keyword evidence="6" id="KW-0969">Cilium</keyword>
<comment type="caution">
    <text evidence="6">The sequence shown here is derived from an EMBL/GenBank/DDBJ whole genome shotgun (WGS) entry which is preliminary data.</text>
</comment>
<gene>
    <name evidence="4" type="primary">fliE</name>
    <name evidence="6" type="ORF">QD47_03865</name>
</gene>
<evidence type="ECO:0000256" key="1">
    <source>
        <dbReference type="ARBA" id="ARBA00004117"/>
    </source>
</evidence>
<sequence length="104" mass="11607">MIQNAMFNVQTPAIQQIQSPNNELTKATPSESLKDFGSFLKDALNEVGQQEAATHTMSDQFMAGKVDVDQVMITSQQALLSLQLTTQVRNKAIEAYQEIMRTQM</sequence>
<dbReference type="AlphaFoldDB" id="A0A0D7X9Z2"/>
<dbReference type="PANTHER" id="PTHR34653">
    <property type="match status" value="1"/>
</dbReference>
<dbReference type="NCBIfam" id="TIGR00205">
    <property type="entry name" value="fliE"/>
    <property type="match status" value="1"/>
</dbReference>
<dbReference type="PATRIC" id="fig|159743.3.peg.832"/>
<accession>A0A0D7X9Z2</accession>
<keyword evidence="7" id="KW-1185">Reference proteome</keyword>
<evidence type="ECO:0000256" key="4">
    <source>
        <dbReference type="HAMAP-Rule" id="MF_00724"/>
    </source>
</evidence>
<evidence type="ECO:0000256" key="5">
    <source>
        <dbReference type="NCBIfam" id="TIGR00205"/>
    </source>
</evidence>
<keyword evidence="3 4" id="KW-0975">Bacterial flagellum</keyword>
<comment type="subcellular location">
    <subcellularLocation>
        <location evidence="1 4">Bacterial flagellum basal body</location>
    </subcellularLocation>
</comment>
<dbReference type="GO" id="GO:0009425">
    <property type="term" value="C:bacterial-type flagellum basal body"/>
    <property type="evidence" value="ECO:0007669"/>
    <property type="project" value="UniProtKB-SubCell"/>
</dbReference>
<dbReference type="PANTHER" id="PTHR34653:SF1">
    <property type="entry name" value="FLAGELLAR HOOK-BASAL BODY COMPLEX PROTEIN FLIE"/>
    <property type="match status" value="1"/>
</dbReference>
<evidence type="ECO:0000313" key="6">
    <source>
        <dbReference type="EMBL" id="KJD46952.1"/>
    </source>
</evidence>
<keyword evidence="6" id="KW-0966">Cell projection</keyword>
<reference evidence="6 7" key="1">
    <citation type="submission" date="2014-11" db="EMBL/GenBank/DDBJ databases">
        <title>Draft Genome Sequences of Paenibacillus polymyxa NRRL B-30509 and Paenibacillus terrae NRRL B-30644, Strains from a Poultry Environment that Produce Tridecaptin A and Paenicidins.</title>
        <authorList>
            <person name="van Belkum M.J."/>
            <person name="Lohans C.T."/>
            <person name="Vederas J.C."/>
        </authorList>
    </citation>
    <scope>NUCLEOTIDE SEQUENCE [LARGE SCALE GENOMIC DNA]</scope>
    <source>
        <strain evidence="6 7">NRRL B-30644</strain>
    </source>
</reference>